<evidence type="ECO:0000256" key="3">
    <source>
        <dbReference type="ARBA" id="ARBA00022824"/>
    </source>
</evidence>
<dbReference type="OrthoDB" id="555447at2"/>
<comment type="subcellular location">
    <subcellularLocation>
        <location evidence="1">Endoplasmic reticulum membrane</location>
        <topology evidence="1">Single-pass membrane protein</topology>
    </subcellularLocation>
</comment>
<keyword evidence="7" id="KW-1185">Reference proteome</keyword>
<dbReference type="GO" id="GO:0004577">
    <property type="term" value="F:N-acetylglucosaminyldiphosphodolichol N-acetylglucosaminyltransferase activity"/>
    <property type="evidence" value="ECO:0007669"/>
    <property type="project" value="TreeGrafter"/>
</dbReference>
<evidence type="ECO:0000256" key="4">
    <source>
        <dbReference type="ARBA" id="ARBA00022989"/>
    </source>
</evidence>
<evidence type="ECO:0000313" key="7">
    <source>
        <dbReference type="Proteomes" id="UP000002171"/>
    </source>
</evidence>
<dbReference type="Proteomes" id="UP000002171">
    <property type="component" value="Unassembled WGS sequence"/>
</dbReference>
<keyword evidence="2" id="KW-0812">Transmembrane</keyword>
<keyword evidence="3" id="KW-0256">Endoplasmic reticulum</keyword>
<comment type="caution">
    <text evidence="6">The sequence shown here is derived from an EMBL/GenBank/DDBJ whole genome shotgun (WGS) entry which is preliminary data.</text>
</comment>
<name>A0A7U8C1T8_NEPCE</name>
<dbReference type="Gene3D" id="3.40.50.2000">
    <property type="entry name" value="Glycogen Phosphorylase B"/>
    <property type="match status" value="1"/>
</dbReference>
<dbReference type="EMBL" id="AAOW01000028">
    <property type="protein sequence ID" value="EAR59925.1"/>
    <property type="molecule type" value="Genomic_DNA"/>
</dbReference>
<dbReference type="GO" id="GO:0006488">
    <property type="term" value="P:dolichol-linked oligosaccharide biosynthetic process"/>
    <property type="evidence" value="ECO:0007669"/>
    <property type="project" value="InterPro"/>
</dbReference>
<gene>
    <name evidence="6" type="ORF">MED92_15980</name>
</gene>
<evidence type="ECO:0000256" key="5">
    <source>
        <dbReference type="ARBA" id="ARBA00023136"/>
    </source>
</evidence>
<dbReference type="SUPFAM" id="SSF53756">
    <property type="entry name" value="UDP-Glycosyltransferase/glycogen phosphorylase"/>
    <property type="match status" value="1"/>
</dbReference>
<reference evidence="6 7" key="1">
    <citation type="submission" date="2006-02" db="EMBL/GenBank/DDBJ databases">
        <authorList>
            <person name="Pinhassi J."/>
            <person name="Pedros-Alio C."/>
            <person name="Ferriera S."/>
            <person name="Johnson J."/>
            <person name="Kravitz S."/>
            <person name="Halpern A."/>
            <person name="Remington K."/>
            <person name="Beeson K."/>
            <person name="Tran B."/>
            <person name="Rogers Y.-H."/>
            <person name="Friedman R."/>
            <person name="Venter J.C."/>
        </authorList>
    </citation>
    <scope>NUCLEOTIDE SEQUENCE [LARGE SCALE GENOMIC DNA]</scope>
    <source>
        <strain evidence="6 7">MED92</strain>
    </source>
</reference>
<sequence length="147" mass="16484">MKVLLISSSGGHWVQMCRLKSSFQDCELHFASTEESYHEHHPGQPFYYIPDASRWNKLKLLWQAFVVLKTLLKVKPDVVLSTGASVGLFAIVLGKKLGYRTIWVDSIANSEQLSLSGQKVKPYADLYLTQWEHLAGSDGPEYAGSVI</sequence>
<dbReference type="Pfam" id="PF08660">
    <property type="entry name" value="Alg14"/>
    <property type="match status" value="1"/>
</dbReference>
<dbReference type="RefSeq" id="WP_007020861.1">
    <property type="nucleotide sequence ID" value="NZ_CH724125.1"/>
</dbReference>
<dbReference type="PANTHER" id="PTHR12154">
    <property type="entry name" value="GLYCOSYL TRANSFERASE-RELATED"/>
    <property type="match status" value="1"/>
</dbReference>
<dbReference type="InterPro" id="IPR013969">
    <property type="entry name" value="Oligosacch_biosynth_Alg14"/>
</dbReference>
<evidence type="ECO:0000313" key="6">
    <source>
        <dbReference type="EMBL" id="EAR59925.1"/>
    </source>
</evidence>
<accession>A0A7U8C1T8</accession>
<keyword evidence="6" id="KW-0808">Transferase</keyword>
<evidence type="ECO:0000256" key="1">
    <source>
        <dbReference type="ARBA" id="ARBA00004389"/>
    </source>
</evidence>
<keyword evidence="5" id="KW-0472">Membrane</keyword>
<evidence type="ECO:0000256" key="2">
    <source>
        <dbReference type="ARBA" id="ARBA00022692"/>
    </source>
</evidence>
<dbReference type="AlphaFoldDB" id="A0A7U8C1T8"/>
<proteinExistence type="predicted"/>
<dbReference type="PANTHER" id="PTHR12154:SF4">
    <property type="entry name" value="UDP-N-ACETYLGLUCOSAMINE TRANSFERASE SUBUNIT ALG14 HOMOLOG"/>
    <property type="match status" value="1"/>
</dbReference>
<protein>
    <submittedName>
        <fullName evidence="6">Glycosyltransferase (PssD)-like protein</fullName>
    </submittedName>
</protein>
<keyword evidence="4" id="KW-1133">Transmembrane helix</keyword>
<organism evidence="6 7">
    <name type="scientific">Neptuniibacter caesariensis</name>
    <dbReference type="NCBI Taxonomy" id="207954"/>
    <lineage>
        <taxon>Bacteria</taxon>
        <taxon>Pseudomonadati</taxon>
        <taxon>Pseudomonadota</taxon>
        <taxon>Gammaproteobacteria</taxon>
        <taxon>Oceanospirillales</taxon>
        <taxon>Oceanospirillaceae</taxon>
        <taxon>Neptuniibacter</taxon>
    </lineage>
</organism>